<dbReference type="EMBL" id="GBHO01004607">
    <property type="protein sequence ID" value="JAG38997.1"/>
    <property type="molecule type" value="Transcribed_RNA"/>
</dbReference>
<accession>A0A0A9Z143</accession>
<proteinExistence type="predicted"/>
<feature type="non-terminal residue" evidence="2">
    <location>
        <position position="1"/>
    </location>
</feature>
<organism evidence="2">
    <name type="scientific">Lygus hesperus</name>
    <name type="common">Western plant bug</name>
    <dbReference type="NCBI Taxonomy" id="30085"/>
    <lineage>
        <taxon>Eukaryota</taxon>
        <taxon>Metazoa</taxon>
        <taxon>Ecdysozoa</taxon>
        <taxon>Arthropoda</taxon>
        <taxon>Hexapoda</taxon>
        <taxon>Insecta</taxon>
        <taxon>Pterygota</taxon>
        <taxon>Neoptera</taxon>
        <taxon>Paraneoptera</taxon>
        <taxon>Hemiptera</taxon>
        <taxon>Heteroptera</taxon>
        <taxon>Panheteroptera</taxon>
        <taxon>Cimicomorpha</taxon>
        <taxon>Miridae</taxon>
        <taxon>Mirini</taxon>
        <taxon>Lygus</taxon>
    </lineage>
</organism>
<name>A0A0A9Z143_LYGHE</name>
<protein>
    <submittedName>
        <fullName evidence="2">Uncharacterized protein</fullName>
    </submittedName>
</protein>
<feature type="region of interest" description="Disordered" evidence="1">
    <location>
        <begin position="1"/>
        <end position="25"/>
    </location>
</feature>
<gene>
    <name evidence="2" type="ORF">CM83_104961</name>
</gene>
<reference evidence="2" key="1">
    <citation type="journal article" date="2014" name="PLoS ONE">
        <title>Transcriptome-Based Identification of ABC Transporters in the Western Tarnished Plant Bug Lygus hesperus.</title>
        <authorList>
            <person name="Hull J.J."/>
            <person name="Chaney K."/>
            <person name="Geib S.M."/>
            <person name="Fabrick J.A."/>
            <person name="Brent C.S."/>
            <person name="Walsh D."/>
            <person name="Lavine L.C."/>
        </authorList>
    </citation>
    <scope>NUCLEOTIDE SEQUENCE</scope>
</reference>
<dbReference type="AlphaFoldDB" id="A0A0A9Z143"/>
<feature type="non-terminal residue" evidence="2">
    <location>
        <position position="102"/>
    </location>
</feature>
<sequence>CDCQPPIDEEASNISRADLIPSKSDKDMKASAERYFINSNGLLEHLNMKMAAEAEQKRLSAASETQRLSLADLSLNQPRPSKAPPKIQLPTFDGTLLQWPKF</sequence>
<evidence type="ECO:0000256" key="1">
    <source>
        <dbReference type="SAM" id="MobiDB-lite"/>
    </source>
</evidence>
<evidence type="ECO:0000313" key="2">
    <source>
        <dbReference type="EMBL" id="JAG38997.1"/>
    </source>
</evidence>
<reference evidence="2" key="2">
    <citation type="submission" date="2014-07" db="EMBL/GenBank/DDBJ databases">
        <authorList>
            <person name="Hull J."/>
        </authorList>
    </citation>
    <scope>NUCLEOTIDE SEQUENCE</scope>
</reference>